<evidence type="ECO:0000256" key="9">
    <source>
        <dbReference type="SAM" id="Phobius"/>
    </source>
</evidence>
<evidence type="ECO:0000256" key="4">
    <source>
        <dbReference type="ARBA" id="ARBA00022490"/>
    </source>
</evidence>
<evidence type="ECO:0000259" key="10">
    <source>
        <dbReference type="Pfam" id="PF22782"/>
    </source>
</evidence>
<proteinExistence type="inferred from homology"/>
<keyword evidence="9" id="KW-0472">Membrane</keyword>
<organism evidence="11">
    <name type="scientific">Soboliphyme baturini</name>
    <dbReference type="NCBI Taxonomy" id="241478"/>
    <lineage>
        <taxon>Eukaryota</taxon>
        <taxon>Metazoa</taxon>
        <taxon>Ecdysozoa</taxon>
        <taxon>Nematoda</taxon>
        <taxon>Enoplea</taxon>
        <taxon>Dorylaimia</taxon>
        <taxon>Dioctophymatida</taxon>
        <taxon>Dioctophymatoidea</taxon>
        <taxon>Soboliphymatidae</taxon>
        <taxon>Soboliphyme</taxon>
    </lineage>
</organism>
<sequence>LAFVSLVLLRFYILKLILNFVGFNVNIGFGSLLRSFGSQFYKSTNQDMCRDLTGRRLRDIKEEKRLQNYIEKAHVRKQEKQNKLESKYRKLLDPPKPDFDDAEYAQKKQKIMDETEHALEEGKKVCNRCGGSLWYTFTMESFLVSFS</sequence>
<dbReference type="WBParaSite" id="SBAD_0000213501-mRNA-1">
    <property type="protein sequence ID" value="SBAD_0000213501-mRNA-1"/>
    <property type="gene ID" value="SBAD_0000213501"/>
</dbReference>
<dbReference type="PANTHER" id="PTHR12786">
    <property type="entry name" value="SPLICING FACTOR SF3A-RELATED"/>
    <property type="match status" value="1"/>
</dbReference>
<evidence type="ECO:0000256" key="1">
    <source>
        <dbReference type="ARBA" id="ARBA00004123"/>
    </source>
</evidence>
<protein>
    <submittedName>
        <fullName evidence="11">Replication stress response regulator SDE2</fullName>
    </submittedName>
</protein>
<evidence type="ECO:0000256" key="3">
    <source>
        <dbReference type="ARBA" id="ARBA00008726"/>
    </source>
</evidence>
<comment type="similarity">
    <text evidence="3">Belongs to the SDE2 family.</text>
</comment>
<evidence type="ECO:0000313" key="11">
    <source>
        <dbReference type="WBParaSite" id="SBAD_0000213501-mRNA-1"/>
    </source>
</evidence>
<keyword evidence="9" id="KW-1133">Transmembrane helix</keyword>
<keyword evidence="4" id="KW-0963">Cytoplasm</keyword>
<evidence type="ECO:0000256" key="2">
    <source>
        <dbReference type="ARBA" id="ARBA00004496"/>
    </source>
</evidence>
<comment type="subcellular location">
    <subcellularLocation>
        <location evidence="2">Cytoplasm</location>
    </subcellularLocation>
    <subcellularLocation>
        <location evidence="1">Nucleus</location>
    </subcellularLocation>
</comment>
<keyword evidence="5" id="KW-0507">mRNA processing</keyword>
<evidence type="ECO:0000256" key="6">
    <source>
        <dbReference type="ARBA" id="ARBA00023187"/>
    </source>
</evidence>
<keyword evidence="9" id="KW-0812">Transmembrane</keyword>
<feature type="domain" description="SDE2-like" evidence="10">
    <location>
        <begin position="28"/>
        <end position="120"/>
    </location>
</feature>
<keyword evidence="8" id="KW-0131">Cell cycle</keyword>
<evidence type="ECO:0000256" key="8">
    <source>
        <dbReference type="ARBA" id="ARBA00023306"/>
    </source>
</evidence>
<dbReference type="AlphaFoldDB" id="A0A183IEJ1"/>
<evidence type="ECO:0000256" key="7">
    <source>
        <dbReference type="ARBA" id="ARBA00023242"/>
    </source>
</evidence>
<accession>A0A183IEJ1</accession>
<dbReference type="GO" id="GO:0005634">
    <property type="term" value="C:nucleus"/>
    <property type="evidence" value="ECO:0007669"/>
    <property type="project" value="UniProtKB-SubCell"/>
</dbReference>
<keyword evidence="7" id="KW-0539">Nucleus</keyword>
<dbReference type="InterPro" id="IPR051421">
    <property type="entry name" value="RNA_Proc_DNA_Dmg_Regulator"/>
</dbReference>
<dbReference type="InterPro" id="IPR053822">
    <property type="entry name" value="SDE2-like_dom"/>
</dbReference>
<dbReference type="GO" id="GO:0005737">
    <property type="term" value="C:cytoplasm"/>
    <property type="evidence" value="ECO:0007669"/>
    <property type="project" value="UniProtKB-SubCell"/>
</dbReference>
<dbReference type="PANTHER" id="PTHR12786:SF1">
    <property type="entry name" value="SPLICING REGULATOR SDE2"/>
    <property type="match status" value="1"/>
</dbReference>
<dbReference type="GO" id="GO:0008380">
    <property type="term" value="P:RNA splicing"/>
    <property type="evidence" value="ECO:0007669"/>
    <property type="project" value="UniProtKB-KW"/>
</dbReference>
<reference evidence="11" key="1">
    <citation type="submission" date="2016-06" db="UniProtKB">
        <authorList>
            <consortium name="WormBaseParasite"/>
        </authorList>
    </citation>
    <scope>IDENTIFICATION</scope>
</reference>
<dbReference type="Pfam" id="PF22782">
    <property type="entry name" value="SDE2"/>
    <property type="match status" value="1"/>
</dbReference>
<feature type="transmembrane region" description="Helical" evidence="9">
    <location>
        <begin position="12"/>
        <end position="33"/>
    </location>
</feature>
<dbReference type="GO" id="GO:0006397">
    <property type="term" value="P:mRNA processing"/>
    <property type="evidence" value="ECO:0007669"/>
    <property type="project" value="UniProtKB-KW"/>
</dbReference>
<evidence type="ECO:0000256" key="5">
    <source>
        <dbReference type="ARBA" id="ARBA00022664"/>
    </source>
</evidence>
<keyword evidence="6" id="KW-0508">mRNA splicing</keyword>
<name>A0A183IEJ1_9BILA</name>